<reference evidence="1" key="1">
    <citation type="submission" date="2013-11" db="EMBL/GenBank/DDBJ databases">
        <title>The Genome Sequence of Phytophthora parasitica CJ02B3.</title>
        <authorList>
            <consortium name="The Broad Institute Genomics Platform"/>
            <person name="Russ C."/>
            <person name="Tyler B."/>
            <person name="Panabieres F."/>
            <person name="Shan W."/>
            <person name="Tripathy S."/>
            <person name="Grunwald N."/>
            <person name="Machado M."/>
            <person name="Johnson C.S."/>
            <person name="Arredondo F."/>
            <person name="Hong C."/>
            <person name="Coffey M."/>
            <person name="Young S.K."/>
            <person name="Zeng Q."/>
            <person name="Gargeya S."/>
            <person name="Fitzgerald M."/>
            <person name="Abouelleil A."/>
            <person name="Alvarado L."/>
            <person name="Chapman S.B."/>
            <person name="Gainer-Dewar J."/>
            <person name="Goldberg J."/>
            <person name="Griggs A."/>
            <person name="Gujja S."/>
            <person name="Hansen M."/>
            <person name="Howarth C."/>
            <person name="Imamovic A."/>
            <person name="Ireland A."/>
            <person name="Larimer J."/>
            <person name="McCowan C."/>
            <person name="Murphy C."/>
            <person name="Pearson M."/>
            <person name="Poon T.W."/>
            <person name="Priest M."/>
            <person name="Roberts A."/>
            <person name="Saif S."/>
            <person name="Shea T."/>
            <person name="Sykes S."/>
            <person name="Wortman J."/>
            <person name="Nusbaum C."/>
            <person name="Birren B."/>
        </authorList>
    </citation>
    <scope>NUCLEOTIDE SEQUENCE [LARGE SCALE GENOMIC DNA]</scope>
    <source>
        <strain evidence="1">CJ02B3</strain>
    </source>
</reference>
<reference evidence="2" key="2">
    <citation type="submission" date="2013-11" db="EMBL/GenBank/DDBJ databases">
        <title>The Genome Sequence of Phytophthora parasitica CJ05E6.</title>
        <authorList>
            <consortium name="The Broad Institute Genomics Platform"/>
            <person name="Russ C."/>
            <person name="Tyler B."/>
            <person name="Panabieres F."/>
            <person name="Shan W."/>
            <person name="Tripathy S."/>
            <person name="Grunwald N."/>
            <person name="Machado M."/>
            <person name="Johnson C.S."/>
            <person name="Arredondo F."/>
            <person name="Hong C."/>
            <person name="Coffey M."/>
            <person name="Young S.K."/>
            <person name="Zeng Q."/>
            <person name="Gargeya S."/>
            <person name="Fitzgerald M."/>
            <person name="Abouelleil A."/>
            <person name="Alvarado L."/>
            <person name="Chapman S.B."/>
            <person name="Gainer-Dewar J."/>
            <person name="Goldberg J."/>
            <person name="Griggs A."/>
            <person name="Gujja S."/>
            <person name="Hansen M."/>
            <person name="Howarth C."/>
            <person name="Imamovic A."/>
            <person name="Ireland A."/>
            <person name="Larimer J."/>
            <person name="McCowan C."/>
            <person name="Murphy C."/>
            <person name="Pearson M."/>
            <person name="Poon T.W."/>
            <person name="Priest M."/>
            <person name="Roberts A."/>
            <person name="Saif S."/>
            <person name="Shea T."/>
            <person name="Sykes S."/>
            <person name="Wortman J."/>
            <person name="Nusbaum C."/>
            <person name="Birren B."/>
        </authorList>
    </citation>
    <scope>NUCLEOTIDE SEQUENCE [LARGE SCALE GENOMIC DNA]</scope>
    <source>
        <strain evidence="2">CJ05E6</strain>
    </source>
</reference>
<accession>W2M5V1</accession>
<dbReference type="EMBL" id="KI689749">
    <property type="protein sequence ID" value="ETK71788.1"/>
    <property type="molecule type" value="Genomic_DNA"/>
</dbReference>
<gene>
    <name evidence="3" type="ORF">L914_20771</name>
    <name evidence="1" type="ORF">L915_21028</name>
    <name evidence="2" type="ORF">L916_20904</name>
</gene>
<dbReference type="Proteomes" id="UP000053236">
    <property type="component" value="Unassembled WGS sequence"/>
</dbReference>
<evidence type="ECO:0000313" key="1">
    <source>
        <dbReference type="EMBL" id="ETK71788.1"/>
    </source>
</evidence>
<sequence>MGTLSIVSSDSTERERAIKLLLLRRGRVTQFGSIPLTFRENKWMDDKCMGNGIALLQRAHFSIAVINPIFTRFEHREEQLQAIKAANASKRRTRSY</sequence>
<dbReference type="Proteomes" id="UP000053864">
    <property type="component" value="Unassembled WGS sequence"/>
</dbReference>
<dbReference type="AlphaFoldDB" id="W2M5V1"/>
<evidence type="ECO:0000313" key="2">
    <source>
        <dbReference type="EMBL" id="ETL25219.1"/>
    </source>
</evidence>
<evidence type="ECO:0000313" key="3">
    <source>
        <dbReference type="EMBL" id="ETM31705.1"/>
    </source>
</evidence>
<dbReference type="EMBL" id="KI696509">
    <property type="protein sequence ID" value="ETM31705.1"/>
    <property type="molecule type" value="Genomic_DNA"/>
</dbReference>
<dbReference type="Proteomes" id="UP000054532">
    <property type="component" value="Unassembled WGS sequence"/>
</dbReference>
<dbReference type="EMBL" id="KI676573">
    <property type="protein sequence ID" value="ETL25219.1"/>
    <property type="molecule type" value="Genomic_DNA"/>
</dbReference>
<organism evidence="3">
    <name type="scientific">Phytophthora nicotianae</name>
    <name type="common">Potato buckeye rot agent</name>
    <name type="synonym">Phytophthora parasitica</name>
    <dbReference type="NCBI Taxonomy" id="4792"/>
    <lineage>
        <taxon>Eukaryota</taxon>
        <taxon>Sar</taxon>
        <taxon>Stramenopiles</taxon>
        <taxon>Oomycota</taxon>
        <taxon>Peronosporomycetes</taxon>
        <taxon>Peronosporales</taxon>
        <taxon>Peronosporaceae</taxon>
        <taxon>Phytophthora</taxon>
    </lineage>
</organism>
<proteinExistence type="predicted"/>
<name>W2M5V1_PHYNI</name>
<protein>
    <submittedName>
        <fullName evidence="3">Uncharacterized protein</fullName>
    </submittedName>
</protein>
<reference evidence="3" key="3">
    <citation type="submission" date="2013-11" db="EMBL/GenBank/DDBJ databases">
        <title>The Genome Sequence of Phytophthora parasitica IAC_01/95.</title>
        <authorList>
            <consortium name="The Broad Institute Genomics Platform"/>
            <person name="Russ C."/>
            <person name="Tyler B."/>
            <person name="Panabieres F."/>
            <person name="Shan W."/>
            <person name="Tripathy S."/>
            <person name="Grunwald N."/>
            <person name="Machado M."/>
            <person name="Johnson C.S."/>
            <person name="Arredondo F."/>
            <person name="Hong C."/>
            <person name="Coffey M."/>
            <person name="Young S.K."/>
            <person name="Zeng Q."/>
            <person name="Gargeya S."/>
            <person name="Fitzgerald M."/>
            <person name="Abouelleil A."/>
            <person name="Alvarado L."/>
            <person name="Chapman S.B."/>
            <person name="Gainer-Dewar J."/>
            <person name="Goldberg J."/>
            <person name="Griggs A."/>
            <person name="Gujja S."/>
            <person name="Hansen M."/>
            <person name="Howarth C."/>
            <person name="Imamovic A."/>
            <person name="Ireland A."/>
            <person name="Larimer J."/>
            <person name="McCowan C."/>
            <person name="Murphy C."/>
            <person name="Pearson M."/>
            <person name="Poon T.W."/>
            <person name="Priest M."/>
            <person name="Roberts A."/>
            <person name="Saif S."/>
            <person name="Shea T."/>
            <person name="Sykes S."/>
            <person name="Wortman J."/>
            <person name="Nusbaum C."/>
            <person name="Birren B."/>
        </authorList>
    </citation>
    <scope>NUCLEOTIDE SEQUENCE [LARGE SCALE GENOMIC DNA]</scope>
    <source>
        <strain evidence="3">IAC_01/95</strain>
    </source>
</reference>